<gene>
    <name evidence="1" type="ORF">E6H04_05770</name>
</gene>
<evidence type="ECO:0000313" key="1">
    <source>
        <dbReference type="EMBL" id="TMI81930.1"/>
    </source>
</evidence>
<name>A0A537JEM0_9BACT</name>
<comment type="caution">
    <text evidence="1">The sequence shown here is derived from an EMBL/GenBank/DDBJ whole genome shotgun (WGS) entry which is preliminary data.</text>
</comment>
<proteinExistence type="predicted"/>
<accession>A0A537JEM0</accession>
<evidence type="ECO:0008006" key="3">
    <source>
        <dbReference type="Google" id="ProtNLM"/>
    </source>
</evidence>
<evidence type="ECO:0000313" key="2">
    <source>
        <dbReference type="Proteomes" id="UP000320048"/>
    </source>
</evidence>
<dbReference type="EMBL" id="VBAO01000149">
    <property type="protein sequence ID" value="TMI81930.1"/>
    <property type="molecule type" value="Genomic_DNA"/>
</dbReference>
<dbReference type="Proteomes" id="UP000320048">
    <property type="component" value="Unassembled WGS sequence"/>
</dbReference>
<reference evidence="1 2" key="1">
    <citation type="journal article" date="2019" name="Nat. Microbiol.">
        <title>Mediterranean grassland soil C-N compound turnover is dependent on rainfall and depth, and is mediated by genomically divergent microorganisms.</title>
        <authorList>
            <person name="Diamond S."/>
            <person name="Andeer P.F."/>
            <person name="Li Z."/>
            <person name="Crits-Christoph A."/>
            <person name="Burstein D."/>
            <person name="Anantharaman K."/>
            <person name="Lane K.R."/>
            <person name="Thomas B.C."/>
            <person name="Pan C."/>
            <person name="Northen T.R."/>
            <person name="Banfield J.F."/>
        </authorList>
    </citation>
    <scope>NUCLEOTIDE SEQUENCE [LARGE SCALE GENOMIC DNA]</scope>
    <source>
        <strain evidence="1">NP_7</strain>
    </source>
</reference>
<organism evidence="1 2">
    <name type="scientific">Candidatus Segetimicrobium genomatis</name>
    <dbReference type="NCBI Taxonomy" id="2569760"/>
    <lineage>
        <taxon>Bacteria</taxon>
        <taxon>Bacillati</taxon>
        <taxon>Candidatus Sysuimicrobiota</taxon>
        <taxon>Candidatus Sysuimicrobiia</taxon>
        <taxon>Candidatus Sysuimicrobiales</taxon>
        <taxon>Candidatus Segetimicrobiaceae</taxon>
        <taxon>Candidatus Segetimicrobium</taxon>
    </lineage>
</organism>
<dbReference type="AlphaFoldDB" id="A0A537JEM0"/>
<protein>
    <recommendedName>
        <fullName evidence="3">DUF2341 domain-containing protein</fullName>
    </recommendedName>
</protein>
<sequence length="500" mass="53630">MEVLLTTLLLAMVVGALLPLLTTGQQGYDYGRKRQAMIQNGRVALDRLIREMRAADSFRTLASGQITFTLDWGDGTGAAPTVQYSLNGATHNLEYRWSADYDYREPITIVAVNAVASGYAVSLTFNHAALVTLNKSLLSGDDVRVRYWNGTSMTELDRVVDPTSAWNNPITNTKIWFRLQAPIAAAGTDSTHYFLYYGNLSASNPPAYGPNVFLDYQDGTVLDGWTRRDAYTGLNQGTYSTSATDGFIFNLATLATGYRELSKNVPHTDVEIFWGFWNNSADNANGNQAGVGARLNDAGLGYRLVPGCSNNGGTCIYYATAWTWPGGSGGGTILGGMAPGVATNTSYFGRFYLVGSTIQAKVWQVGTTEPVAWQATVANSNASGGNHYSLVDSRVPSMDHRHRTLIIRPRVAVEPTLTLGLEASGARSDALAPLAGPFRSLTVACFDATNASIACAPATSVRAVRVTLVVMDPTGAVSDITLTDEAFRQACPSTSSPICR</sequence>